<dbReference type="PROSITE" id="PS50850">
    <property type="entry name" value="MFS"/>
    <property type="match status" value="1"/>
</dbReference>
<feature type="transmembrane region" description="Helical" evidence="7">
    <location>
        <begin position="329"/>
        <end position="349"/>
    </location>
</feature>
<evidence type="ECO:0000256" key="7">
    <source>
        <dbReference type="SAM" id="Phobius"/>
    </source>
</evidence>
<dbReference type="GO" id="GO:0022857">
    <property type="term" value="F:transmembrane transporter activity"/>
    <property type="evidence" value="ECO:0007669"/>
    <property type="project" value="InterPro"/>
</dbReference>
<dbReference type="FunFam" id="1.20.1250.20:FF:000011">
    <property type="entry name" value="MFS multidrug transporter, putative"/>
    <property type="match status" value="1"/>
</dbReference>
<comment type="caution">
    <text evidence="9">The sequence shown here is derived from an EMBL/GenBank/DDBJ whole genome shotgun (WGS) entry which is preliminary data.</text>
</comment>
<proteinExistence type="predicted"/>
<evidence type="ECO:0000259" key="8">
    <source>
        <dbReference type="PROSITE" id="PS50850"/>
    </source>
</evidence>
<feature type="transmembrane region" description="Helical" evidence="7">
    <location>
        <begin position="212"/>
        <end position="229"/>
    </location>
</feature>
<dbReference type="Gene3D" id="1.20.1250.20">
    <property type="entry name" value="MFS general substrate transporter like domains"/>
    <property type="match status" value="1"/>
</dbReference>
<dbReference type="InterPro" id="IPR020846">
    <property type="entry name" value="MFS_dom"/>
</dbReference>
<evidence type="ECO:0000256" key="3">
    <source>
        <dbReference type="ARBA" id="ARBA00022989"/>
    </source>
</evidence>
<feature type="domain" description="Major facilitator superfamily (MFS) profile" evidence="8">
    <location>
        <begin position="174"/>
        <end position="605"/>
    </location>
</feature>
<accession>A0A9P8MIR1</accession>
<evidence type="ECO:0000313" key="9">
    <source>
        <dbReference type="EMBL" id="KAH0600567.1"/>
    </source>
</evidence>
<dbReference type="Proteomes" id="UP000764110">
    <property type="component" value="Unassembled WGS sequence"/>
</dbReference>
<dbReference type="EMBL" id="JACEFI010000002">
    <property type="protein sequence ID" value="KAH0600567.1"/>
    <property type="molecule type" value="Genomic_DNA"/>
</dbReference>
<keyword evidence="3 7" id="KW-1133">Transmembrane helix</keyword>
<gene>
    <name evidence="9" type="ORF">MHUMG1_01565</name>
</gene>
<evidence type="ECO:0000256" key="6">
    <source>
        <dbReference type="SAM" id="MobiDB-lite"/>
    </source>
</evidence>
<reference evidence="9 10" key="1">
    <citation type="submission" date="2020-07" db="EMBL/GenBank/DDBJ databases">
        <title>Metarhizium humberi genome.</title>
        <authorList>
            <person name="Lysoe E."/>
        </authorList>
    </citation>
    <scope>NUCLEOTIDE SEQUENCE [LARGE SCALE GENOMIC DNA]</scope>
    <source>
        <strain evidence="9 10">ESALQ1638</strain>
    </source>
</reference>
<feature type="transmembrane region" description="Helical" evidence="7">
    <location>
        <begin position="547"/>
        <end position="569"/>
    </location>
</feature>
<feature type="transmembrane region" description="Helical" evidence="7">
    <location>
        <begin position="581"/>
        <end position="602"/>
    </location>
</feature>
<evidence type="ECO:0000256" key="5">
    <source>
        <dbReference type="ARBA" id="ARBA00023180"/>
    </source>
</evidence>
<keyword evidence="2 7" id="KW-0812">Transmembrane</keyword>
<feature type="compositionally biased region" description="Polar residues" evidence="6">
    <location>
        <begin position="12"/>
        <end position="42"/>
    </location>
</feature>
<keyword evidence="4 7" id="KW-0472">Membrane</keyword>
<protein>
    <recommendedName>
        <fullName evidence="8">Major facilitator superfamily (MFS) profile domain-containing protein</fullName>
    </recommendedName>
</protein>
<feature type="compositionally biased region" description="Basic and acidic residues" evidence="6">
    <location>
        <begin position="104"/>
        <end position="120"/>
    </location>
</feature>
<dbReference type="SUPFAM" id="SSF103473">
    <property type="entry name" value="MFS general substrate transporter"/>
    <property type="match status" value="1"/>
</dbReference>
<comment type="subcellular location">
    <subcellularLocation>
        <location evidence="1">Membrane</location>
        <topology evidence="1">Multi-pass membrane protein</topology>
    </subcellularLocation>
</comment>
<feature type="transmembrane region" description="Helical" evidence="7">
    <location>
        <begin position="490"/>
        <end position="508"/>
    </location>
</feature>
<feature type="transmembrane region" description="Helical" evidence="7">
    <location>
        <begin position="300"/>
        <end position="322"/>
    </location>
</feature>
<dbReference type="CDD" id="cd17323">
    <property type="entry name" value="MFS_Tpo1_MDR_like"/>
    <property type="match status" value="1"/>
</dbReference>
<dbReference type="InterPro" id="IPR011701">
    <property type="entry name" value="MFS"/>
</dbReference>
<keyword evidence="10" id="KW-1185">Reference proteome</keyword>
<dbReference type="InterPro" id="IPR036259">
    <property type="entry name" value="MFS_trans_sf"/>
</dbReference>
<feature type="compositionally biased region" description="Basic and acidic residues" evidence="6">
    <location>
        <begin position="65"/>
        <end position="76"/>
    </location>
</feature>
<evidence type="ECO:0000313" key="10">
    <source>
        <dbReference type="Proteomes" id="UP000764110"/>
    </source>
</evidence>
<organism evidence="9 10">
    <name type="scientific">Metarhizium humberi</name>
    <dbReference type="NCBI Taxonomy" id="2596975"/>
    <lineage>
        <taxon>Eukaryota</taxon>
        <taxon>Fungi</taxon>
        <taxon>Dikarya</taxon>
        <taxon>Ascomycota</taxon>
        <taxon>Pezizomycotina</taxon>
        <taxon>Sordariomycetes</taxon>
        <taxon>Hypocreomycetidae</taxon>
        <taxon>Hypocreales</taxon>
        <taxon>Clavicipitaceae</taxon>
        <taxon>Metarhizium</taxon>
    </lineage>
</organism>
<dbReference type="PANTHER" id="PTHR23502:SF60">
    <property type="entry name" value="MAJOR FACILITATOR SUPERFAMILY (MFS) PROFILE DOMAIN-CONTAINING PROTEIN-RELATED"/>
    <property type="match status" value="1"/>
</dbReference>
<feature type="transmembrane region" description="Helical" evidence="7">
    <location>
        <begin position="235"/>
        <end position="254"/>
    </location>
</feature>
<feature type="region of interest" description="Disordered" evidence="6">
    <location>
        <begin position="1"/>
        <end position="144"/>
    </location>
</feature>
<evidence type="ECO:0000256" key="2">
    <source>
        <dbReference type="ARBA" id="ARBA00022692"/>
    </source>
</evidence>
<feature type="transmembrane region" description="Helical" evidence="7">
    <location>
        <begin position="266"/>
        <end position="288"/>
    </location>
</feature>
<feature type="transmembrane region" description="Helical" evidence="7">
    <location>
        <begin position="520"/>
        <end position="540"/>
    </location>
</feature>
<evidence type="ECO:0000256" key="4">
    <source>
        <dbReference type="ARBA" id="ARBA00023136"/>
    </source>
</evidence>
<feature type="transmembrane region" description="Helical" evidence="7">
    <location>
        <begin position="405"/>
        <end position="424"/>
    </location>
</feature>
<keyword evidence="5" id="KW-0325">Glycoprotein</keyword>
<name>A0A9P8MIR1_9HYPO</name>
<dbReference type="AlphaFoldDB" id="A0A9P8MIR1"/>
<feature type="compositionally biased region" description="Basic and acidic residues" evidence="6">
    <location>
        <begin position="1"/>
        <end position="11"/>
    </location>
</feature>
<dbReference type="PANTHER" id="PTHR23502">
    <property type="entry name" value="MAJOR FACILITATOR SUPERFAMILY"/>
    <property type="match status" value="1"/>
</dbReference>
<dbReference type="PRINTS" id="PR01036">
    <property type="entry name" value="TCRTETB"/>
</dbReference>
<dbReference type="GO" id="GO:0016020">
    <property type="term" value="C:membrane"/>
    <property type="evidence" value="ECO:0007669"/>
    <property type="project" value="UniProtKB-SubCell"/>
</dbReference>
<evidence type="ECO:0000256" key="1">
    <source>
        <dbReference type="ARBA" id="ARBA00004141"/>
    </source>
</evidence>
<dbReference type="Pfam" id="PF07690">
    <property type="entry name" value="MFS_1"/>
    <property type="match status" value="1"/>
</dbReference>
<sequence>MLERRECRQIETHGSMTRENTKELASQPGNPASSATGDSSPDTPDMFDDEKHERPAVLTESEDGSSDHETERERRSLSRVGSARSGRSLTTVVSEVRDGIQNQRDLERGSIEDVDNARAEENDEPKDPNLVSWDGPNDAQNPKMWPHRRKWAAVICGELQKSPRFNTTHVSRAELQTVSFFTLISPVASSMVAPDLEAIGKELNIESQLERALVLSIFVAAYALGPLGWGPLSELYGRVIVIQSSNIVFLLFNLGCGLAKTEGQMIAFRFLGGIGGSAPLAIGGGVLSDLFTAEERGRAISIYSLMPLLGPAVGPVAGGWIAERTTWRWVFYSTTIACGIIQVFGLFFLQETYAPVLLHRKKLRLIKETGNTKLHTEFDRPDRTLLQTLTNAFTRPFKLLATQPIVQVLSLYLMFLYGMIYLIFSTFPTLFATKYGETPGIIGLNYISIGVGFFLGTQVCAPLQDRVYAALKRRYVPDGGPGRPEFRVPMMIPGALLVPIGIFIYAWTAEVPTHWIGPNVGAAVFGFGSIIGFQCVQGYIVDSYTRYAASAVGAITVLRSLAGFGFPLFAPTMYRNLGYGMGGTVLAIISIVIGWPAPFLLWKYGAALRARSKFSAGP</sequence>